<organism evidence="2">
    <name type="scientific">marine sediment metagenome</name>
    <dbReference type="NCBI Taxonomy" id="412755"/>
    <lineage>
        <taxon>unclassified sequences</taxon>
        <taxon>metagenomes</taxon>
        <taxon>ecological metagenomes</taxon>
    </lineage>
</organism>
<gene>
    <name evidence="2" type="ORF">S06H3_14026</name>
</gene>
<dbReference type="AlphaFoldDB" id="X1LE73"/>
<dbReference type="InterPro" id="IPR037914">
    <property type="entry name" value="SpoVT-AbrB_sf"/>
</dbReference>
<dbReference type="SUPFAM" id="SSF89447">
    <property type="entry name" value="AbrB/MazE/MraZ-like"/>
    <property type="match status" value="1"/>
</dbReference>
<comment type="caution">
    <text evidence="2">The sequence shown here is derived from an EMBL/GenBank/DDBJ whole genome shotgun (WGS) entry which is preliminary data.</text>
</comment>
<proteinExistence type="predicted"/>
<sequence>MPVKFKRGIFKSGDSFRVTIPMEIVRALDLKEKEKLSIWLDNSHIIMEKVKKKEQ</sequence>
<evidence type="ECO:0000259" key="1">
    <source>
        <dbReference type="SMART" id="SM00966"/>
    </source>
</evidence>
<dbReference type="Pfam" id="PF04014">
    <property type="entry name" value="MazE_antitoxin"/>
    <property type="match status" value="1"/>
</dbReference>
<evidence type="ECO:0000313" key="2">
    <source>
        <dbReference type="EMBL" id="GAI17403.1"/>
    </source>
</evidence>
<dbReference type="SMART" id="SM00966">
    <property type="entry name" value="SpoVT_AbrB"/>
    <property type="match status" value="1"/>
</dbReference>
<name>X1LE73_9ZZZZ</name>
<reference evidence="2" key="1">
    <citation type="journal article" date="2014" name="Front. Microbiol.">
        <title>High frequency of phylogenetically diverse reductive dehalogenase-homologous genes in deep subseafloor sedimentary metagenomes.</title>
        <authorList>
            <person name="Kawai M."/>
            <person name="Futagami T."/>
            <person name="Toyoda A."/>
            <person name="Takaki Y."/>
            <person name="Nishi S."/>
            <person name="Hori S."/>
            <person name="Arai W."/>
            <person name="Tsubouchi T."/>
            <person name="Morono Y."/>
            <person name="Uchiyama I."/>
            <person name="Ito T."/>
            <person name="Fujiyama A."/>
            <person name="Inagaki F."/>
            <person name="Takami H."/>
        </authorList>
    </citation>
    <scope>NUCLEOTIDE SEQUENCE</scope>
    <source>
        <strain evidence="2">Expedition CK06-06</strain>
    </source>
</reference>
<feature type="domain" description="SpoVT-AbrB" evidence="1">
    <location>
        <begin position="10"/>
        <end position="55"/>
    </location>
</feature>
<protein>
    <recommendedName>
        <fullName evidence="1">SpoVT-AbrB domain-containing protein</fullName>
    </recommendedName>
</protein>
<dbReference type="Gene3D" id="2.10.260.10">
    <property type="match status" value="1"/>
</dbReference>
<dbReference type="InterPro" id="IPR007159">
    <property type="entry name" value="SpoVT-AbrB_dom"/>
</dbReference>
<dbReference type="GO" id="GO:0003677">
    <property type="term" value="F:DNA binding"/>
    <property type="evidence" value="ECO:0007669"/>
    <property type="project" value="InterPro"/>
</dbReference>
<accession>X1LE73</accession>
<dbReference type="EMBL" id="BARV01006856">
    <property type="protein sequence ID" value="GAI17403.1"/>
    <property type="molecule type" value="Genomic_DNA"/>
</dbReference>